<evidence type="ECO:0000256" key="1">
    <source>
        <dbReference type="ARBA" id="ARBA00010928"/>
    </source>
</evidence>
<dbReference type="EMBL" id="CP035494">
    <property type="protein sequence ID" value="QAY59655.1"/>
    <property type="molecule type" value="Genomic_DNA"/>
</dbReference>
<dbReference type="SUPFAM" id="SSF55347">
    <property type="entry name" value="Glyceraldehyde-3-phosphate dehydrogenase-like, C-terminal domain"/>
    <property type="match status" value="1"/>
</dbReference>
<organism evidence="5 6">
    <name type="scientific">Microbacterium protaetiae</name>
    <dbReference type="NCBI Taxonomy" id="2509458"/>
    <lineage>
        <taxon>Bacteria</taxon>
        <taxon>Bacillati</taxon>
        <taxon>Actinomycetota</taxon>
        <taxon>Actinomycetes</taxon>
        <taxon>Micrococcales</taxon>
        <taxon>Microbacteriaceae</taxon>
        <taxon>Microbacterium</taxon>
    </lineage>
</organism>
<reference evidence="5 6" key="1">
    <citation type="submission" date="2019-01" db="EMBL/GenBank/DDBJ databases">
        <title>Genome sequencing of strain DFW100M-13.</title>
        <authorList>
            <person name="Heo J."/>
            <person name="Kim S.-J."/>
            <person name="Kim J.-S."/>
            <person name="Hong S.-B."/>
            <person name="Kwon S.-W."/>
        </authorList>
    </citation>
    <scope>NUCLEOTIDE SEQUENCE [LARGE SCALE GENOMIC DNA]</scope>
    <source>
        <strain evidence="5 6">DFW100M-13</strain>
    </source>
</reference>
<comment type="similarity">
    <text evidence="1">Belongs to the Gfo/Idh/MocA family.</text>
</comment>
<dbReference type="RefSeq" id="WP_129387429.1">
    <property type="nucleotide sequence ID" value="NZ_CP035494.1"/>
</dbReference>
<dbReference type="Pfam" id="PF02894">
    <property type="entry name" value="GFO_IDH_MocA_C"/>
    <property type="match status" value="1"/>
</dbReference>
<proteinExistence type="inferred from homology"/>
<dbReference type="OrthoDB" id="256869at2"/>
<keyword evidence="6" id="KW-1185">Reference proteome</keyword>
<dbReference type="PANTHER" id="PTHR42840:SF3">
    <property type="entry name" value="BINDING ROSSMANN FOLD OXIDOREDUCTASE, PUTATIVE (AFU_ORTHOLOGUE AFUA_2G10240)-RELATED"/>
    <property type="match status" value="1"/>
</dbReference>
<dbReference type="Pfam" id="PF01408">
    <property type="entry name" value="GFO_IDH_MocA"/>
    <property type="match status" value="1"/>
</dbReference>
<dbReference type="Proteomes" id="UP000293995">
    <property type="component" value="Chromosome"/>
</dbReference>
<name>A0A4P6EBT7_9MICO</name>
<gene>
    <name evidence="5" type="ORF">ET475_06385</name>
</gene>
<protein>
    <recommendedName>
        <fullName evidence="7">Oxidoreductase</fullName>
    </recommendedName>
</protein>
<sequence>MRIGVYGLGRIGLMHARNAALAAGVTEVVLIGRDARRLEIARAGVQSMLDETGREFAPLSSTTAPLTEVLPSLDGVIVATATATHADLARVVAASGTPLLIEKPLALDADELQRLSDELEATGTAIMVAFQRRYDPGYQGLRQRVQDGQVGPLRTVTAHNYDRHPLRLEYIPDSRGMWIDLLVHDFDVIGWVTGDDVVEVSTIGSVLDEPTYAQYQDADTCIVLLRFASGAVGTVAGLRRSEAGQDCRLEIVGSRGAFAVGIGPHAPLTSTEPDIPAPVRVFDDFEDRFAPAFRAEMDHFVRMVRGEAVSLTPPSAGLAATRIAAAAAESFRAGHPVALG</sequence>
<evidence type="ECO:0000313" key="6">
    <source>
        <dbReference type="Proteomes" id="UP000293995"/>
    </source>
</evidence>
<keyword evidence="2" id="KW-0560">Oxidoreductase</keyword>
<evidence type="ECO:0000256" key="2">
    <source>
        <dbReference type="ARBA" id="ARBA00023002"/>
    </source>
</evidence>
<dbReference type="GO" id="GO:0016491">
    <property type="term" value="F:oxidoreductase activity"/>
    <property type="evidence" value="ECO:0007669"/>
    <property type="project" value="UniProtKB-KW"/>
</dbReference>
<dbReference type="KEGG" id="mprt:ET475_06385"/>
<dbReference type="PANTHER" id="PTHR42840">
    <property type="entry name" value="NAD(P)-BINDING ROSSMANN-FOLD SUPERFAMILY PROTEIN-RELATED"/>
    <property type="match status" value="1"/>
</dbReference>
<dbReference type="InterPro" id="IPR004104">
    <property type="entry name" value="Gfo/Idh/MocA-like_OxRdtase_C"/>
</dbReference>
<evidence type="ECO:0008006" key="7">
    <source>
        <dbReference type="Google" id="ProtNLM"/>
    </source>
</evidence>
<dbReference type="Gene3D" id="3.40.50.720">
    <property type="entry name" value="NAD(P)-binding Rossmann-like Domain"/>
    <property type="match status" value="1"/>
</dbReference>
<dbReference type="AlphaFoldDB" id="A0A4P6EBT7"/>
<dbReference type="InterPro" id="IPR036291">
    <property type="entry name" value="NAD(P)-bd_dom_sf"/>
</dbReference>
<feature type="domain" description="Gfo/Idh/MocA-like oxidoreductase N-terminal" evidence="3">
    <location>
        <begin position="1"/>
        <end position="130"/>
    </location>
</feature>
<dbReference type="InterPro" id="IPR000683">
    <property type="entry name" value="Gfo/Idh/MocA-like_OxRdtase_N"/>
</dbReference>
<dbReference type="SUPFAM" id="SSF51735">
    <property type="entry name" value="NAD(P)-binding Rossmann-fold domains"/>
    <property type="match status" value="1"/>
</dbReference>
<feature type="domain" description="Gfo/Idh/MocA-like oxidoreductase C-terminal" evidence="4">
    <location>
        <begin position="143"/>
        <end position="339"/>
    </location>
</feature>
<evidence type="ECO:0000313" key="5">
    <source>
        <dbReference type="EMBL" id="QAY59655.1"/>
    </source>
</evidence>
<evidence type="ECO:0000259" key="3">
    <source>
        <dbReference type="Pfam" id="PF01408"/>
    </source>
</evidence>
<accession>A0A4P6EBT7</accession>
<evidence type="ECO:0000259" key="4">
    <source>
        <dbReference type="Pfam" id="PF02894"/>
    </source>
</evidence>
<dbReference type="GO" id="GO:0000166">
    <property type="term" value="F:nucleotide binding"/>
    <property type="evidence" value="ECO:0007669"/>
    <property type="project" value="InterPro"/>
</dbReference>
<dbReference type="Gene3D" id="3.30.360.10">
    <property type="entry name" value="Dihydrodipicolinate Reductase, domain 2"/>
    <property type="match status" value="1"/>
</dbReference>